<dbReference type="EMBL" id="VHII01000005">
    <property type="protein sequence ID" value="KAF1391037.1"/>
    <property type="molecule type" value="Genomic_DNA"/>
</dbReference>
<keyword evidence="2" id="KW-1133">Transmembrane helix</keyword>
<keyword evidence="2" id="KW-0472">Membrane</keyword>
<sequence length="283" mass="31570">MQALAVPLQGLITTVKDNANAMVFSVLIFSYQALENEFPCSCKPEPGYCSLYMTAPCLVVTVLMLSTDVQFQRAWRYTCSKGSCHFSGVLFRRLVKALCVGLLWVVSVLIDAEWFVCCCNPNPKTVADLQCKAKTDITNPFVVTINDMKLNSMMYGLALLLGISFVGAFLLSTWTICAEESCCPTCCTRNIQVHELMLEVGENVSEIMKKKQKEWLSGKVDEYIEEKQWVKCFDVVGDFIHQGEGEPSTRKPPEVIIPTPPTGNQDQTNHEDIEMTPQQPGSV</sequence>
<accession>A0A6A5ENU8</accession>
<organism evidence="3 4">
    <name type="scientific">Perca fluviatilis</name>
    <name type="common">European perch</name>
    <dbReference type="NCBI Taxonomy" id="8168"/>
    <lineage>
        <taxon>Eukaryota</taxon>
        <taxon>Metazoa</taxon>
        <taxon>Chordata</taxon>
        <taxon>Craniata</taxon>
        <taxon>Vertebrata</taxon>
        <taxon>Euteleostomi</taxon>
        <taxon>Actinopterygii</taxon>
        <taxon>Neopterygii</taxon>
        <taxon>Teleostei</taxon>
        <taxon>Neoteleostei</taxon>
        <taxon>Acanthomorphata</taxon>
        <taxon>Eupercaria</taxon>
        <taxon>Perciformes</taxon>
        <taxon>Percoidei</taxon>
        <taxon>Percidae</taxon>
        <taxon>Percinae</taxon>
        <taxon>Perca</taxon>
    </lineage>
</organism>
<gene>
    <name evidence="3" type="ORF">PFLUV_G00064440</name>
</gene>
<comment type="caution">
    <text evidence="3">The sequence shown here is derived from an EMBL/GenBank/DDBJ whole genome shotgun (WGS) entry which is preliminary data.</text>
</comment>
<proteinExistence type="predicted"/>
<evidence type="ECO:0000256" key="2">
    <source>
        <dbReference type="SAM" id="Phobius"/>
    </source>
</evidence>
<feature type="compositionally biased region" description="Basic and acidic residues" evidence="1">
    <location>
        <begin position="243"/>
        <end position="253"/>
    </location>
</feature>
<keyword evidence="2" id="KW-0812">Transmembrane</keyword>
<feature type="transmembrane region" description="Helical" evidence="2">
    <location>
        <begin position="155"/>
        <end position="176"/>
    </location>
</feature>
<keyword evidence="4" id="KW-1185">Reference proteome</keyword>
<dbReference type="Proteomes" id="UP000465112">
    <property type="component" value="Chromosome 5"/>
</dbReference>
<name>A0A6A5ENU8_PERFL</name>
<evidence type="ECO:0000313" key="3">
    <source>
        <dbReference type="EMBL" id="KAF1391037.1"/>
    </source>
</evidence>
<protein>
    <submittedName>
        <fullName evidence="3">Uncharacterized protein</fullName>
    </submittedName>
</protein>
<evidence type="ECO:0000313" key="4">
    <source>
        <dbReference type="Proteomes" id="UP000465112"/>
    </source>
</evidence>
<evidence type="ECO:0000256" key="1">
    <source>
        <dbReference type="SAM" id="MobiDB-lite"/>
    </source>
</evidence>
<reference evidence="3 4" key="1">
    <citation type="submission" date="2019-06" db="EMBL/GenBank/DDBJ databases">
        <title>A chromosome-scale genome assembly of the European perch, Perca fluviatilis.</title>
        <authorList>
            <person name="Roques C."/>
            <person name="Zahm M."/>
            <person name="Cabau C."/>
            <person name="Klopp C."/>
            <person name="Bouchez O."/>
            <person name="Donnadieu C."/>
            <person name="Kuhl H."/>
            <person name="Gislard M."/>
            <person name="Guendouz S."/>
            <person name="Journot L."/>
            <person name="Haffray P."/>
            <person name="Bestin A."/>
            <person name="Morvezen R."/>
            <person name="Feron R."/>
            <person name="Wen M."/>
            <person name="Jouanno E."/>
            <person name="Herpin A."/>
            <person name="Schartl M."/>
            <person name="Postlethwait J."/>
            <person name="Schaerlinger B."/>
            <person name="Chardard D."/>
            <person name="Lecocq T."/>
            <person name="Poncet C."/>
            <person name="Jaffrelo L."/>
            <person name="Lampietro C."/>
            <person name="Guiguen Y."/>
        </authorList>
    </citation>
    <scope>NUCLEOTIDE SEQUENCE [LARGE SCALE GENOMIC DNA]</scope>
    <source>
        <tissue evidence="3">Blood</tissue>
    </source>
</reference>
<dbReference type="AlphaFoldDB" id="A0A6A5ENU8"/>
<feature type="region of interest" description="Disordered" evidence="1">
    <location>
        <begin position="243"/>
        <end position="283"/>
    </location>
</feature>